<evidence type="ECO:0000313" key="1">
    <source>
        <dbReference type="EMBL" id="QQP41071.1"/>
    </source>
</evidence>
<gene>
    <name evidence="1" type="ORF">FKW44_015322</name>
</gene>
<evidence type="ECO:0000313" key="2">
    <source>
        <dbReference type="Proteomes" id="UP000595437"/>
    </source>
</evidence>
<dbReference type="EMBL" id="CP045899">
    <property type="protein sequence ID" value="QQP41071.1"/>
    <property type="molecule type" value="Genomic_DNA"/>
</dbReference>
<keyword evidence="2" id="KW-1185">Reference proteome</keyword>
<organism evidence="1 2">
    <name type="scientific">Caligus rogercresseyi</name>
    <name type="common">Sea louse</name>
    <dbReference type="NCBI Taxonomy" id="217165"/>
    <lineage>
        <taxon>Eukaryota</taxon>
        <taxon>Metazoa</taxon>
        <taxon>Ecdysozoa</taxon>
        <taxon>Arthropoda</taxon>
        <taxon>Crustacea</taxon>
        <taxon>Multicrustacea</taxon>
        <taxon>Hexanauplia</taxon>
        <taxon>Copepoda</taxon>
        <taxon>Siphonostomatoida</taxon>
        <taxon>Caligidae</taxon>
        <taxon>Caligus</taxon>
    </lineage>
</organism>
<dbReference type="AlphaFoldDB" id="A0A7T8H0S7"/>
<proteinExistence type="predicted"/>
<accession>A0A7T8H0S7</accession>
<feature type="non-terminal residue" evidence="1">
    <location>
        <position position="1"/>
    </location>
</feature>
<protein>
    <submittedName>
        <fullName evidence="1">Uncharacterized protein</fullName>
    </submittedName>
</protein>
<reference evidence="2" key="1">
    <citation type="submission" date="2021-01" db="EMBL/GenBank/DDBJ databases">
        <title>Caligus Genome Assembly.</title>
        <authorList>
            <person name="Gallardo-Escarate C."/>
        </authorList>
    </citation>
    <scope>NUCLEOTIDE SEQUENCE [LARGE SCALE GENOMIC DNA]</scope>
</reference>
<sequence length="59" mass="6598">GNPLCPFALDPLLTEINLCQQIKSVTFGETELKIEAFEDDVTVMYTGSEEEIDSSFIKQ</sequence>
<name>A0A7T8H0S7_CALRO</name>
<dbReference type="Proteomes" id="UP000595437">
    <property type="component" value="Chromosome 10"/>
</dbReference>